<dbReference type="Pfam" id="PF01656">
    <property type="entry name" value="CbiA"/>
    <property type="match status" value="1"/>
</dbReference>
<reference evidence="2 3" key="1">
    <citation type="submission" date="2019-11" db="EMBL/GenBank/DDBJ databases">
        <title>Whole-genome sequence of a Rhodoblastus acidophilus DSM 142.</title>
        <authorList>
            <person name="Kyndt J.A."/>
            <person name="Meyer T.E."/>
        </authorList>
    </citation>
    <scope>NUCLEOTIDE SEQUENCE [LARGE SCALE GENOMIC DNA]</scope>
    <source>
        <strain evidence="2 3">DSM 142</strain>
    </source>
</reference>
<dbReference type="OrthoDB" id="9804460at2"/>
<dbReference type="PIRSF" id="PIRSF009320">
    <property type="entry name" value="Nuc_binding_HP_1000"/>
    <property type="match status" value="1"/>
</dbReference>
<comment type="caution">
    <text evidence="2">The sequence shown here is derived from an EMBL/GenBank/DDBJ whole genome shotgun (WGS) entry which is preliminary data.</text>
</comment>
<evidence type="ECO:0000313" key="3">
    <source>
        <dbReference type="Proteomes" id="UP000439113"/>
    </source>
</evidence>
<dbReference type="EMBL" id="WNKS01000014">
    <property type="protein sequence ID" value="MTV32224.1"/>
    <property type="molecule type" value="Genomic_DNA"/>
</dbReference>
<evidence type="ECO:0000259" key="1">
    <source>
        <dbReference type="Pfam" id="PF01656"/>
    </source>
</evidence>
<name>A0A6N8DTQ2_RHOAC</name>
<dbReference type="CDD" id="cd02042">
    <property type="entry name" value="ParAB_family"/>
    <property type="match status" value="1"/>
</dbReference>
<evidence type="ECO:0000313" key="2">
    <source>
        <dbReference type="EMBL" id="MTV32224.1"/>
    </source>
</evidence>
<organism evidence="2 3">
    <name type="scientific">Rhodoblastus acidophilus</name>
    <name type="common">Rhodopseudomonas acidophila</name>
    <dbReference type="NCBI Taxonomy" id="1074"/>
    <lineage>
        <taxon>Bacteria</taxon>
        <taxon>Pseudomonadati</taxon>
        <taxon>Pseudomonadota</taxon>
        <taxon>Alphaproteobacteria</taxon>
        <taxon>Hyphomicrobiales</taxon>
        <taxon>Rhodoblastaceae</taxon>
        <taxon>Rhodoblastus</taxon>
    </lineage>
</organism>
<sequence>MRRVAFVTQKGGAGKSTLAACLAVAARAAGERVFLIDLDPLQSLCGWGWRRDCDDIPVVAAPPSKLEKVLEELAARGITLAIIDSPGGDGAAVDAAIRAAHICLVPARPNAFDLVAGEKTLKKIKERGRDYAFVLNQCPTSRQNARIEEGMATLQALGVLMNPLVATRVDYQEAARRGLGVGEVNANGAAAEEMRALWASVRKRLGKKPRKMAA</sequence>
<proteinExistence type="predicted"/>
<dbReference type="InterPro" id="IPR027417">
    <property type="entry name" value="P-loop_NTPase"/>
</dbReference>
<dbReference type="Proteomes" id="UP000439113">
    <property type="component" value="Unassembled WGS sequence"/>
</dbReference>
<protein>
    <submittedName>
        <fullName evidence="2">AAA family ATPase</fullName>
    </submittedName>
</protein>
<dbReference type="Gene3D" id="3.40.50.300">
    <property type="entry name" value="P-loop containing nucleotide triphosphate hydrolases"/>
    <property type="match status" value="1"/>
</dbReference>
<dbReference type="AlphaFoldDB" id="A0A6N8DTQ2"/>
<gene>
    <name evidence="2" type="ORF">GJ654_14635</name>
</gene>
<feature type="domain" description="CobQ/CobB/MinD/ParA nucleotide binding" evidence="1">
    <location>
        <begin position="4"/>
        <end position="179"/>
    </location>
</feature>
<dbReference type="InterPro" id="IPR002586">
    <property type="entry name" value="CobQ/CobB/MinD/ParA_Nub-bd_dom"/>
</dbReference>
<dbReference type="SUPFAM" id="SSF52540">
    <property type="entry name" value="P-loop containing nucleoside triphosphate hydrolases"/>
    <property type="match status" value="1"/>
</dbReference>
<accession>A0A6N8DTQ2</accession>
<dbReference type="InterPro" id="IPR050678">
    <property type="entry name" value="DNA_Partitioning_ATPase"/>
</dbReference>
<dbReference type="RefSeq" id="WP_155446912.1">
    <property type="nucleotide sequence ID" value="NZ_JAOQNR010000011.1"/>
</dbReference>
<dbReference type="PANTHER" id="PTHR13696:SF96">
    <property type="entry name" value="COBQ_COBB_MIND_PARA NUCLEOTIDE BINDING DOMAIN-CONTAINING PROTEIN"/>
    <property type="match status" value="1"/>
</dbReference>
<dbReference type="PANTHER" id="PTHR13696">
    <property type="entry name" value="P-LOOP CONTAINING NUCLEOSIDE TRIPHOSPHATE HYDROLASE"/>
    <property type="match status" value="1"/>
</dbReference>